<accession>A0AAD3XNV2</accession>
<keyword evidence="3" id="KW-1185">Reference proteome</keyword>
<evidence type="ECO:0000313" key="3">
    <source>
        <dbReference type="Proteomes" id="UP001279734"/>
    </source>
</evidence>
<evidence type="ECO:0000313" key="2">
    <source>
        <dbReference type="EMBL" id="GMH11817.1"/>
    </source>
</evidence>
<dbReference type="Proteomes" id="UP001279734">
    <property type="component" value="Unassembled WGS sequence"/>
</dbReference>
<evidence type="ECO:0000256" key="1">
    <source>
        <dbReference type="SAM" id="SignalP"/>
    </source>
</evidence>
<reference evidence="2" key="1">
    <citation type="submission" date="2023-05" db="EMBL/GenBank/DDBJ databases">
        <title>Nepenthes gracilis genome sequencing.</title>
        <authorList>
            <person name="Fukushima K."/>
        </authorList>
    </citation>
    <scope>NUCLEOTIDE SEQUENCE</scope>
    <source>
        <strain evidence="2">SING2019-196</strain>
    </source>
</reference>
<feature type="signal peptide" evidence="1">
    <location>
        <begin position="1"/>
        <end position="22"/>
    </location>
</feature>
<keyword evidence="1" id="KW-0732">Signal</keyword>
<name>A0AAD3XNV2_NEPGR</name>
<feature type="chain" id="PRO_5042127177" evidence="1">
    <location>
        <begin position="23"/>
        <end position="156"/>
    </location>
</feature>
<sequence length="156" mass="17635">MCLAVVLLSGGFFQFKVVVVSMLPITEWQFGNGDQRGYQRTKDWQQWSVGGACWRTESGGVGLHRPVMIEAVILAVHLLKSYVYHESLINLPSEGFEFTWFHVGNGYCGMKLDRFMAPYCNGEYSWHTTLVLEVDIGQDHLPVFLGSDCIQAQKVL</sequence>
<proteinExistence type="predicted"/>
<comment type="caution">
    <text evidence="2">The sequence shown here is derived from an EMBL/GenBank/DDBJ whole genome shotgun (WGS) entry which is preliminary data.</text>
</comment>
<organism evidence="2 3">
    <name type="scientific">Nepenthes gracilis</name>
    <name type="common">Slender pitcher plant</name>
    <dbReference type="NCBI Taxonomy" id="150966"/>
    <lineage>
        <taxon>Eukaryota</taxon>
        <taxon>Viridiplantae</taxon>
        <taxon>Streptophyta</taxon>
        <taxon>Embryophyta</taxon>
        <taxon>Tracheophyta</taxon>
        <taxon>Spermatophyta</taxon>
        <taxon>Magnoliopsida</taxon>
        <taxon>eudicotyledons</taxon>
        <taxon>Gunneridae</taxon>
        <taxon>Pentapetalae</taxon>
        <taxon>Caryophyllales</taxon>
        <taxon>Nepenthaceae</taxon>
        <taxon>Nepenthes</taxon>
    </lineage>
</organism>
<dbReference type="EMBL" id="BSYO01000011">
    <property type="protein sequence ID" value="GMH11817.1"/>
    <property type="molecule type" value="Genomic_DNA"/>
</dbReference>
<protein>
    <submittedName>
        <fullName evidence="2">Uncharacterized protein</fullName>
    </submittedName>
</protein>
<gene>
    <name evidence="2" type="ORF">Nepgr_013658</name>
</gene>
<dbReference type="AlphaFoldDB" id="A0AAD3XNV2"/>